<proteinExistence type="predicted"/>
<gene>
    <name evidence="2" type="ORF">CgunFtcFv8_025540</name>
</gene>
<dbReference type="Proteomes" id="UP001331515">
    <property type="component" value="Unassembled WGS sequence"/>
</dbReference>
<feature type="region of interest" description="Disordered" evidence="1">
    <location>
        <begin position="1"/>
        <end position="46"/>
    </location>
</feature>
<accession>A0AAN8H3F1</accession>
<feature type="compositionally biased region" description="Basic and acidic residues" evidence="1">
    <location>
        <begin position="13"/>
        <end position="28"/>
    </location>
</feature>
<protein>
    <submittedName>
        <fullName evidence="2">Uncharacterized protein</fullName>
    </submittedName>
</protein>
<evidence type="ECO:0000313" key="3">
    <source>
        <dbReference type="Proteomes" id="UP001331515"/>
    </source>
</evidence>
<dbReference type="EMBL" id="JAURVH010001532">
    <property type="protein sequence ID" value="KAK5900592.1"/>
    <property type="molecule type" value="Genomic_DNA"/>
</dbReference>
<dbReference type="AlphaFoldDB" id="A0AAN8H3F1"/>
<reference evidence="2 3" key="1">
    <citation type="journal article" date="2023" name="Mol. Biol. Evol.">
        <title>Genomics of Secondarily Temperate Adaptation in the Only Non-Antarctic Icefish.</title>
        <authorList>
            <person name="Rivera-Colon A.G."/>
            <person name="Rayamajhi N."/>
            <person name="Minhas B.F."/>
            <person name="Madrigal G."/>
            <person name="Bilyk K.T."/>
            <person name="Yoon V."/>
            <person name="Hune M."/>
            <person name="Gregory S."/>
            <person name="Cheng C.H.C."/>
            <person name="Catchen J.M."/>
        </authorList>
    </citation>
    <scope>NUCLEOTIDE SEQUENCE [LARGE SCALE GENOMIC DNA]</scope>
    <source>
        <tissue evidence="2">White muscle</tissue>
    </source>
</reference>
<evidence type="ECO:0000256" key="1">
    <source>
        <dbReference type="SAM" id="MobiDB-lite"/>
    </source>
</evidence>
<evidence type="ECO:0000313" key="2">
    <source>
        <dbReference type="EMBL" id="KAK5900592.1"/>
    </source>
</evidence>
<sequence length="70" mass="7744">MVHVAPRAAAVLHPEEERRRGGEEERRRAFLTGGRGDGAGHHPVTHGNAISCSGRSRVSRCVWIGWEQVF</sequence>
<name>A0AAN8H3F1_CHAGU</name>
<organism evidence="2 3">
    <name type="scientific">Champsocephalus gunnari</name>
    <name type="common">Mackerel icefish</name>
    <dbReference type="NCBI Taxonomy" id="52237"/>
    <lineage>
        <taxon>Eukaryota</taxon>
        <taxon>Metazoa</taxon>
        <taxon>Chordata</taxon>
        <taxon>Craniata</taxon>
        <taxon>Vertebrata</taxon>
        <taxon>Euteleostomi</taxon>
        <taxon>Actinopterygii</taxon>
        <taxon>Neopterygii</taxon>
        <taxon>Teleostei</taxon>
        <taxon>Neoteleostei</taxon>
        <taxon>Acanthomorphata</taxon>
        <taxon>Eupercaria</taxon>
        <taxon>Perciformes</taxon>
        <taxon>Notothenioidei</taxon>
        <taxon>Channichthyidae</taxon>
        <taxon>Champsocephalus</taxon>
    </lineage>
</organism>
<comment type="caution">
    <text evidence="2">The sequence shown here is derived from an EMBL/GenBank/DDBJ whole genome shotgun (WGS) entry which is preliminary data.</text>
</comment>
<keyword evidence="3" id="KW-1185">Reference proteome</keyword>